<organism evidence="2 3">
    <name type="scientific">Sedimenticola selenatireducens</name>
    <dbReference type="NCBI Taxonomy" id="191960"/>
    <lineage>
        <taxon>Bacteria</taxon>
        <taxon>Pseudomonadati</taxon>
        <taxon>Pseudomonadota</taxon>
        <taxon>Gammaproteobacteria</taxon>
        <taxon>Chromatiales</taxon>
        <taxon>Sedimenticolaceae</taxon>
        <taxon>Sedimenticola</taxon>
    </lineage>
</organism>
<dbReference type="NCBIfam" id="NF002975">
    <property type="entry name" value="PRK03661.1"/>
    <property type="match status" value="1"/>
</dbReference>
<evidence type="ECO:0000259" key="1">
    <source>
        <dbReference type="Pfam" id="PF02464"/>
    </source>
</evidence>
<dbReference type="SUPFAM" id="SSF142433">
    <property type="entry name" value="CinA-like"/>
    <property type="match status" value="1"/>
</dbReference>
<dbReference type="AlphaFoldDB" id="A0A2N6CV71"/>
<gene>
    <name evidence="2" type="ORF">C0630_11895</name>
</gene>
<name>A0A2N6CV71_9GAMM</name>
<dbReference type="STRING" id="1111735.GCA_000428045_00637"/>
<accession>A0A2N6CV71</accession>
<evidence type="ECO:0000313" key="3">
    <source>
        <dbReference type="Proteomes" id="UP000235015"/>
    </source>
</evidence>
<sequence length="160" mass="16965">MSNELAQQAHELAIQLLKHRLKLAAAESCTGGWIAKVLTDIAGSSEWFDRGFVTYSNQAKQEMLGVKSETLAAHGAVSEAVVREMVTGALVNSRADLALSVSGVAGPGGGTPEKPVGTVWFAWQRREGDVVAACHRFAGDREAVRRQAVAVALRGVLAQL</sequence>
<evidence type="ECO:0000313" key="2">
    <source>
        <dbReference type="EMBL" id="PLX61098.1"/>
    </source>
</evidence>
<dbReference type="InterPro" id="IPR008136">
    <property type="entry name" value="CinA_C"/>
</dbReference>
<dbReference type="InterPro" id="IPR036653">
    <property type="entry name" value="CinA-like_C"/>
</dbReference>
<dbReference type="RefSeq" id="WP_273439668.1">
    <property type="nucleotide sequence ID" value="NZ_CAXXYC010000004.1"/>
</dbReference>
<dbReference type="NCBIfam" id="TIGR00199">
    <property type="entry name" value="PncC_domain"/>
    <property type="match status" value="1"/>
</dbReference>
<reference evidence="2 3" key="1">
    <citation type="submission" date="2017-11" db="EMBL/GenBank/DDBJ databases">
        <title>Genome-resolved metagenomics identifies genetic mobility, metabolic interactions, and unexpected diversity in perchlorate-reducing communities.</title>
        <authorList>
            <person name="Barnum T.P."/>
            <person name="Figueroa I.A."/>
            <person name="Carlstrom C.I."/>
            <person name="Lucas L.N."/>
            <person name="Engelbrektson A.L."/>
            <person name="Coates J.D."/>
        </authorList>
    </citation>
    <scope>NUCLEOTIDE SEQUENCE [LARGE SCALE GENOMIC DNA]</scope>
    <source>
        <strain evidence="2">BM301</strain>
    </source>
</reference>
<comment type="caution">
    <text evidence="2">The sequence shown here is derived from an EMBL/GenBank/DDBJ whole genome shotgun (WGS) entry which is preliminary data.</text>
</comment>
<dbReference type="Gene3D" id="3.90.950.20">
    <property type="entry name" value="CinA-like"/>
    <property type="match status" value="1"/>
</dbReference>
<dbReference type="EMBL" id="PKUN01000021">
    <property type="protein sequence ID" value="PLX61098.1"/>
    <property type="molecule type" value="Genomic_DNA"/>
</dbReference>
<dbReference type="Proteomes" id="UP000235015">
    <property type="component" value="Unassembled WGS sequence"/>
</dbReference>
<dbReference type="Pfam" id="PF02464">
    <property type="entry name" value="CinA"/>
    <property type="match status" value="1"/>
</dbReference>
<proteinExistence type="predicted"/>
<protein>
    <submittedName>
        <fullName evidence="2">Damage-inducible protein CinA</fullName>
    </submittedName>
</protein>
<feature type="domain" description="CinA C-terminal" evidence="1">
    <location>
        <begin position="8"/>
        <end position="158"/>
    </location>
</feature>